<feature type="compositionally biased region" description="Polar residues" evidence="1">
    <location>
        <begin position="664"/>
        <end position="676"/>
    </location>
</feature>
<gene>
    <name evidence="2" type="ORF">CCMP2556_LOCUS31358</name>
</gene>
<evidence type="ECO:0000256" key="1">
    <source>
        <dbReference type="SAM" id="MobiDB-lite"/>
    </source>
</evidence>
<feature type="region of interest" description="Disordered" evidence="1">
    <location>
        <begin position="618"/>
        <end position="698"/>
    </location>
</feature>
<organism evidence="2 3">
    <name type="scientific">Durusdinium trenchii</name>
    <dbReference type="NCBI Taxonomy" id="1381693"/>
    <lineage>
        <taxon>Eukaryota</taxon>
        <taxon>Sar</taxon>
        <taxon>Alveolata</taxon>
        <taxon>Dinophyceae</taxon>
        <taxon>Suessiales</taxon>
        <taxon>Symbiodiniaceae</taxon>
        <taxon>Durusdinium</taxon>
    </lineage>
</organism>
<protein>
    <submittedName>
        <fullName evidence="2">Uncharacterized protein</fullName>
    </submittedName>
</protein>
<feature type="compositionally biased region" description="Basic and acidic residues" evidence="1">
    <location>
        <begin position="620"/>
        <end position="631"/>
    </location>
</feature>
<feature type="region of interest" description="Disordered" evidence="1">
    <location>
        <begin position="76"/>
        <end position="185"/>
    </location>
</feature>
<keyword evidence="3" id="KW-1185">Reference proteome</keyword>
<evidence type="ECO:0000313" key="2">
    <source>
        <dbReference type="EMBL" id="CAK9063852.1"/>
    </source>
</evidence>
<dbReference type="EMBL" id="CAXAMN010021829">
    <property type="protein sequence ID" value="CAK9063852.1"/>
    <property type="molecule type" value="Genomic_DNA"/>
</dbReference>
<feature type="compositionally biased region" description="Polar residues" evidence="1">
    <location>
        <begin position="141"/>
        <end position="152"/>
    </location>
</feature>
<accession>A0ABP0NJ85</accession>
<feature type="region of interest" description="Disordered" evidence="1">
    <location>
        <begin position="1"/>
        <end position="59"/>
    </location>
</feature>
<feature type="compositionally biased region" description="Polar residues" evidence="1">
    <location>
        <begin position="109"/>
        <end position="133"/>
    </location>
</feature>
<feature type="compositionally biased region" description="Polar residues" evidence="1">
    <location>
        <begin position="632"/>
        <end position="643"/>
    </location>
</feature>
<name>A0ABP0NJ85_9DINO</name>
<dbReference type="Proteomes" id="UP001642484">
    <property type="component" value="Unassembled WGS sequence"/>
</dbReference>
<sequence>MDCSSGMAKRAAYPLEGISSAPVAVTHVRSLTMTSLRRTQEPPANGGSSGREATLRSVRSELKSAAQFCAQHRLDQVSGKVRPRQGFDTPRSRVQENVEDPQGARSPEQKNQTSGAATLQSNGVLSASKSLRGQNPRLRNGTGTRLFQQREPSNAAEKARGASPPSASPRVTAAHSPKRKPSASLVVQVRPRSGSFSHGAGALISTGAGAMTSPGRKATVRQTSAGAAVRKRSGPTVTAATLEIPVPLVEEEYAAGTSQAVLTAAFDESNAVMSFEEAEEWAVRRKAPLRMQIWWRRGGPSVCVSGMHENPITSMALCHGVRTQSSETTTSDTANSTGAEMEWLATSGRRQVFVWRLDRLQKAVNETLAAQESGEDLGPLQEFVRAITPEGVVALPQAKMSKCCASVWTYAGRQPVPPEGSVQCRSSPRGHCVVASTRDPQNLGQVVVYLVTKQMEVVKLQIMGWSDPLCDLVIGDIVPPAPDCRLSSDRVVVWFSGVGAKLYSFEVSCREKEQPRRLVSHVNLLPNNPVSCLSGSAKGLCRCYVGCKMATVQIMEWPDDAVSKANHLGKIQIPGCKSTASTGGLLQISWMPEETNILCIASVKCDDRRASKPLSNIAAKETKDAMKETRRPSLTNERGSPMTTPRGGTVRRKPLNGAGGFTRPVSSRGESNTGTPATVEGRKESRRMVSGPAARGGKTIPMARTLKRNPRFPNKVSTLDEVIPTTSEGELQARIERVPSPATQRHRSVEASHVPSARNSQDGTPVVEEEWAAKVARYQQHQTWAPAPGSSTPLWRLQANPLGHTTSNSISYVAAARTVQNAPNAYPSSHSATAAPQSIQGLSSWPTVWVPQAVPATPLTRHSMGQTLISGAVNAPVNAQAVIHRVPAGPQAFLHRWPFP</sequence>
<proteinExistence type="predicted"/>
<comment type="caution">
    <text evidence="2">The sequence shown here is derived from an EMBL/GenBank/DDBJ whole genome shotgun (WGS) entry which is preliminary data.</text>
</comment>
<evidence type="ECO:0000313" key="3">
    <source>
        <dbReference type="Proteomes" id="UP001642484"/>
    </source>
</evidence>
<feature type="region of interest" description="Disordered" evidence="1">
    <location>
        <begin position="740"/>
        <end position="765"/>
    </location>
</feature>
<reference evidence="2 3" key="1">
    <citation type="submission" date="2024-02" db="EMBL/GenBank/DDBJ databases">
        <authorList>
            <person name="Chen Y."/>
            <person name="Shah S."/>
            <person name="Dougan E. K."/>
            <person name="Thang M."/>
            <person name="Chan C."/>
        </authorList>
    </citation>
    <scope>NUCLEOTIDE SEQUENCE [LARGE SCALE GENOMIC DNA]</scope>
</reference>